<dbReference type="Proteomes" id="UP000606463">
    <property type="component" value="Unassembled WGS sequence"/>
</dbReference>
<reference evidence="1" key="1">
    <citation type="journal article" date="2020" name="ISME J.">
        <title>Gammaproteobacteria mediating utilization of methyl-, sulfur- and petroleum organic compounds in deep ocean hydrothermal plumes.</title>
        <authorList>
            <person name="Zhou Z."/>
            <person name="Liu Y."/>
            <person name="Pan J."/>
            <person name="Cron B.R."/>
            <person name="Toner B.M."/>
            <person name="Anantharaman K."/>
            <person name="Breier J.A."/>
            <person name="Dick G.J."/>
            <person name="Li M."/>
        </authorList>
    </citation>
    <scope>NUCLEOTIDE SEQUENCE</scope>
    <source>
        <strain evidence="1">SZUA-1501</strain>
    </source>
</reference>
<accession>A0A9D0YPK2</accession>
<protein>
    <submittedName>
        <fullName evidence="1">Uncharacterized protein</fullName>
    </submittedName>
</protein>
<evidence type="ECO:0000313" key="1">
    <source>
        <dbReference type="EMBL" id="HIP98631.1"/>
    </source>
</evidence>
<dbReference type="AlphaFoldDB" id="A0A9D0YPK2"/>
<sequence>MKEKKRERKKKPCDFENLLYDLKNELLERYKNANTPFPKYEIEELAKLFACEYVDVVKVLLYLENSGMVAIEGKNDLPMREWKVEVQPLILDLIFDKYNF</sequence>
<gene>
    <name evidence="1" type="ORF">EYH37_04640</name>
</gene>
<dbReference type="EMBL" id="DQVE01000048">
    <property type="protein sequence ID" value="HIP98631.1"/>
    <property type="molecule type" value="Genomic_DNA"/>
</dbReference>
<comment type="caution">
    <text evidence="1">The sequence shown here is derived from an EMBL/GenBank/DDBJ whole genome shotgun (WGS) entry which is preliminary data.</text>
</comment>
<evidence type="ECO:0000313" key="2">
    <source>
        <dbReference type="Proteomes" id="UP000606463"/>
    </source>
</evidence>
<name>A0A9D0YPK2_AQUAO</name>
<organism evidence="1 2">
    <name type="scientific">Aquifex aeolicus</name>
    <dbReference type="NCBI Taxonomy" id="63363"/>
    <lineage>
        <taxon>Bacteria</taxon>
        <taxon>Pseudomonadati</taxon>
        <taxon>Aquificota</taxon>
        <taxon>Aquificia</taxon>
        <taxon>Aquificales</taxon>
        <taxon>Aquificaceae</taxon>
        <taxon>Aquifex</taxon>
    </lineage>
</organism>
<proteinExistence type="predicted"/>